<comment type="subcellular location">
    <subcellularLocation>
        <location evidence="1">Membrane</location>
        <topology evidence="1">Multi-pass membrane protein</topology>
    </subcellularLocation>
</comment>
<proteinExistence type="predicted"/>
<dbReference type="Proteomes" id="UP000297567">
    <property type="component" value="Unassembled WGS sequence"/>
</dbReference>
<sequence>MAHLGISTLSNLQLRGRIATAIMFAFAGIMHFVKPDIFLKMMPVWLPWPYELILISGAAEIFGGIGLLFPSISRIAAWGLIILLLAVFPANVNVAIHNIQLGGYMSHSLYQWLRLPFQFVLIFWIYYFSIRKQKST</sequence>
<keyword evidence="3 5" id="KW-1133">Transmembrane helix</keyword>
<dbReference type="EMBL" id="RQGH01000026">
    <property type="protein sequence ID" value="TGL65666.1"/>
    <property type="molecule type" value="Genomic_DNA"/>
</dbReference>
<name>A0A4Z1A236_9LEPT</name>
<evidence type="ECO:0000313" key="6">
    <source>
        <dbReference type="EMBL" id="TGL65666.1"/>
    </source>
</evidence>
<keyword evidence="4 5" id="KW-0472">Membrane</keyword>
<dbReference type="GO" id="GO:0016020">
    <property type="term" value="C:membrane"/>
    <property type="evidence" value="ECO:0007669"/>
    <property type="project" value="UniProtKB-SubCell"/>
</dbReference>
<keyword evidence="2 5" id="KW-0812">Transmembrane</keyword>
<evidence type="ECO:0000256" key="3">
    <source>
        <dbReference type="ARBA" id="ARBA00022989"/>
    </source>
</evidence>
<gene>
    <name evidence="6" type="ORF">EHQ62_10960</name>
</gene>
<organism evidence="6 7">
    <name type="scientific">Leptospira jelokensis</name>
    <dbReference type="NCBI Taxonomy" id="2484931"/>
    <lineage>
        <taxon>Bacteria</taxon>
        <taxon>Pseudomonadati</taxon>
        <taxon>Spirochaetota</taxon>
        <taxon>Spirochaetia</taxon>
        <taxon>Leptospirales</taxon>
        <taxon>Leptospiraceae</taxon>
        <taxon>Leptospira</taxon>
    </lineage>
</organism>
<dbReference type="PANTHER" id="PTHR36974:SF1">
    <property type="entry name" value="DOXX FAMILY MEMBRANE PROTEIN"/>
    <property type="match status" value="1"/>
</dbReference>
<feature type="transmembrane region" description="Helical" evidence="5">
    <location>
        <begin position="12"/>
        <end position="32"/>
    </location>
</feature>
<feature type="transmembrane region" description="Helical" evidence="5">
    <location>
        <begin position="109"/>
        <end position="128"/>
    </location>
</feature>
<comment type="caution">
    <text evidence="6">The sequence shown here is derived from an EMBL/GenBank/DDBJ whole genome shotgun (WGS) entry which is preliminary data.</text>
</comment>
<reference evidence="6" key="1">
    <citation type="journal article" date="2019" name="PLoS Negl. Trop. Dis.">
        <title>Revisiting the worldwide diversity of Leptospira species in the environment.</title>
        <authorList>
            <person name="Vincent A.T."/>
            <person name="Schiettekatte O."/>
            <person name="Bourhy P."/>
            <person name="Veyrier F.J."/>
            <person name="Picardeau M."/>
        </authorList>
    </citation>
    <scope>NUCLEOTIDE SEQUENCE [LARGE SCALE GENOMIC DNA]</scope>
    <source>
        <strain evidence="6">201702451</strain>
    </source>
</reference>
<protein>
    <submittedName>
        <fullName evidence="6">DoxX family membrane protein</fullName>
    </submittedName>
</protein>
<evidence type="ECO:0000256" key="4">
    <source>
        <dbReference type="ARBA" id="ARBA00023136"/>
    </source>
</evidence>
<evidence type="ECO:0000256" key="2">
    <source>
        <dbReference type="ARBA" id="ARBA00022692"/>
    </source>
</evidence>
<evidence type="ECO:0000256" key="1">
    <source>
        <dbReference type="ARBA" id="ARBA00004141"/>
    </source>
</evidence>
<dbReference type="PANTHER" id="PTHR36974">
    <property type="entry name" value="MEMBRANE PROTEIN-RELATED"/>
    <property type="match status" value="1"/>
</dbReference>
<accession>A0A4Z1A236</accession>
<evidence type="ECO:0000256" key="5">
    <source>
        <dbReference type="SAM" id="Phobius"/>
    </source>
</evidence>
<feature type="transmembrane region" description="Helical" evidence="5">
    <location>
        <begin position="76"/>
        <end position="97"/>
    </location>
</feature>
<evidence type="ECO:0000313" key="7">
    <source>
        <dbReference type="Proteomes" id="UP000297567"/>
    </source>
</evidence>
<dbReference type="AlphaFoldDB" id="A0A4Z1A236"/>
<feature type="transmembrane region" description="Helical" evidence="5">
    <location>
        <begin position="52"/>
        <end position="69"/>
    </location>
</feature>
<keyword evidence="7" id="KW-1185">Reference proteome</keyword>
<dbReference type="Pfam" id="PF13564">
    <property type="entry name" value="DoxX_2"/>
    <property type="match status" value="1"/>
</dbReference>
<dbReference type="InterPro" id="IPR032808">
    <property type="entry name" value="DoxX"/>
</dbReference>